<sequence length="205" mass="22859">MEPKWLSWAREMQAIAQTGLAYGRDVYDVERFEQLRALSVRIMSEHTGAGEADIELSFASEEGHATPKVDVRGVVFREGKLLLVREKSDGRWCLPGGWAEIGLSPKENVVKEIREESGFETRAVRLLAVLDRLKQDHPPDARHIYKLFILCEIIGGEAGGGVETSEAAFFGESELPPLSLGRNTPVQLALMFDFLRNPQKPALLD</sequence>
<proteinExistence type="predicted"/>
<reference evidence="4 5" key="1">
    <citation type="submission" date="2017-05" db="EMBL/GenBank/DDBJ databases">
        <title>Functional genome analysis of Paenibacillus pasadenensis strain R16: insights on endophytic life style and antifungal activity.</title>
        <authorList>
            <person name="Passera A."/>
            <person name="Marcolungo L."/>
            <person name="Casati P."/>
            <person name="Brasca M."/>
            <person name="Quaglino F."/>
            <person name="Delledonne M."/>
        </authorList>
    </citation>
    <scope>NUCLEOTIDE SEQUENCE [LARGE SCALE GENOMIC DNA]</scope>
    <source>
        <strain evidence="4 5">R16</strain>
    </source>
</reference>
<dbReference type="CDD" id="cd04672">
    <property type="entry name" value="NUDIX_CDP-Chase_like"/>
    <property type="match status" value="1"/>
</dbReference>
<dbReference type="AlphaFoldDB" id="A0A2N5N2V9"/>
<dbReference type="SUPFAM" id="SSF55811">
    <property type="entry name" value="Nudix"/>
    <property type="match status" value="1"/>
</dbReference>
<protein>
    <submittedName>
        <fullName evidence="4">MutT/nudix family protein</fullName>
    </submittedName>
</protein>
<dbReference type="Pfam" id="PF00293">
    <property type="entry name" value="NUDIX"/>
    <property type="match status" value="1"/>
</dbReference>
<dbReference type="Pfam" id="PF12535">
    <property type="entry name" value="Nudix_N"/>
    <property type="match status" value="1"/>
</dbReference>
<dbReference type="GO" id="GO:0016787">
    <property type="term" value="F:hydrolase activity"/>
    <property type="evidence" value="ECO:0007669"/>
    <property type="project" value="UniProtKB-KW"/>
</dbReference>
<name>A0A2N5N2V9_9BACL</name>
<dbReference type="RefSeq" id="WP_028597869.1">
    <property type="nucleotide sequence ID" value="NZ_BIMM01000068.1"/>
</dbReference>
<keyword evidence="5" id="KW-1185">Reference proteome</keyword>
<comment type="caution">
    <text evidence="4">The sequence shown here is derived from an EMBL/GenBank/DDBJ whole genome shotgun (WGS) entry which is preliminary data.</text>
</comment>
<evidence type="ECO:0000256" key="2">
    <source>
        <dbReference type="ARBA" id="ARBA00022801"/>
    </source>
</evidence>
<evidence type="ECO:0000256" key="1">
    <source>
        <dbReference type="ARBA" id="ARBA00001946"/>
    </source>
</evidence>
<keyword evidence="2" id="KW-0378">Hydrolase</keyword>
<dbReference type="PANTHER" id="PTHR43046">
    <property type="entry name" value="GDP-MANNOSE MANNOSYL HYDROLASE"/>
    <property type="match status" value="1"/>
</dbReference>
<gene>
    <name evidence="4" type="ORF">B8V81_3090</name>
</gene>
<dbReference type="Proteomes" id="UP000234789">
    <property type="component" value="Unassembled WGS sequence"/>
</dbReference>
<feature type="domain" description="Nudix hydrolase" evidence="3">
    <location>
        <begin position="66"/>
        <end position="194"/>
    </location>
</feature>
<evidence type="ECO:0000259" key="3">
    <source>
        <dbReference type="PROSITE" id="PS51462"/>
    </source>
</evidence>
<dbReference type="EMBL" id="NFEZ01000004">
    <property type="protein sequence ID" value="PLT44659.1"/>
    <property type="molecule type" value="Genomic_DNA"/>
</dbReference>
<evidence type="ECO:0000313" key="4">
    <source>
        <dbReference type="EMBL" id="PLT44659.1"/>
    </source>
</evidence>
<dbReference type="PROSITE" id="PS51462">
    <property type="entry name" value="NUDIX"/>
    <property type="match status" value="1"/>
</dbReference>
<dbReference type="InterPro" id="IPR015797">
    <property type="entry name" value="NUDIX_hydrolase-like_dom_sf"/>
</dbReference>
<dbReference type="InterPro" id="IPR000086">
    <property type="entry name" value="NUDIX_hydrolase_dom"/>
</dbReference>
<dbReference type="PANTHER" id="PTHR43046:SF16">
    <property type="entry name" value="ADP-RIBOSE PYROPHOSPHATASE YJHB-RELATED"/>
    <property type="match status" value="1"/>
</dbReference>
<evidence type="ECO:0000313" key="5">
    <source>
        <dbReference type="Proteomes" id="UP000234789"/>
    </source>
</evidence>
<dbReference type="Gene3D" id="3.90.79.10">
    <property type="entry name" value="Nucleoside Triphosphate Pyrophosphohydrolase"/>
    <property type="match status" value="1"/>
</dbReference>
<dbReference type="OrthoDB" id="9804442at2"/>
<accession>A0A2N5N2V9</accession>
<dbReference type="InterPro" id="IPR059176">
    <property type="entry name" value="UDP-X_N"/>
</dbReference>
<dbReference type="Gene3D" id="6.10.250.1120">
    <property type="match status" value="1"/>
</dbReference>
<organism evidence="4 5">
    <name type="scientific">Paenibacillus pasadenensis</name>
    <dbReference type="NCBI Taxonomy" id="217090"/>
    <lineage>
        <taxon>Bacteria</taxon>
        <taxon>Bacillati</taxon>
        <taxon>Bacillota</taxon>
        <taxon>Bacilli</taxon>
        <taxon>Bacillales</taxon>
        <taxon>Paenibacillaceae</taxon>
        <taxon>Paenibacillus</taxon>
    </lineage>
</organism>
<comment type="cofactor">
    <cofactor evidence="1">
        <name>Mg(2+)</name>
        <dbReference type="ChEBI" id="CHEBI:18420"/>
    </cofactor>
</comment>